<comment type="cofactor">
    <cofactor evidence="1">
        <name>Mg(2+)</name>
        <dbReference type="ChEBI" id="CHEBI:18420"/>
    </cofactor>
</comment>
<dbReference type="RefSeq" id="WP_183988528.1">
    <property type="nucleotide sequence ID" value="NZ_JACHHG010000015.1"/>
</dbReference>
<evidence type="ECO:0000256" key="1">
    <source>
        <dbReference type="ARBA" id="ARBA00001946"/>
    </source>
</evidence>
<evidence type="ECO:0000313" key="6">
    <source>
        <dbReference type="Proteomes" id="UP000569951"/>
    </source>
</evidence>
<dbReference type="AlphaFoldDB" id="A0A841I7E4"/>
<evidence type="ECO:0000313" key="5">
    <source>
        <dbReference type="EMBL" id="MBB6099792.1"/>
    </source>
</evidence>
<dbReference type="InterPro" id="IPR000086">
    <property type="entry name" value="NUDIX_hydrolase_dom"/>
</dbReference>
<dbReference type="InterPro" id="IPR020476">
    <property type="entry name" value="Nudix_hydrolase"/>
</dbReference>
<name>A0A841I7E4_9DEIO</name>
<sequence>MQFDESYTLPVRARAAGCVILNARRQLLLVQQARSPLRGLWHLPMGRVEDGETPQEAAVREAREETGLQVDLVHFLDAYLGRYDDGGRVQRFVWLARALPGELLDPTPDAEIMDRRYFDLEDFEALYAAGQVRMHHTRLALHAALELLQRRPDLL</sequence>
<dbReference type="Pfam" id="PF00293">
    <property type="entry name" value="NUDIX"/>
    <property type="match status" value="1"/>
</dbReference>
<proteinExistence type="inferred from homology"/>
<dbReference type="InterPro" id="IPR015797">
    <property type="entry name" value="NUDIX_hydrolase-like_dom_sf"/>
</dbReference>
<keyword evidence="2 3" id="KW-0378">Hydrolase</keyword>
<organism evidence="5 6">
    <name type="scientific">Deinobacterium chartae</name>
    <dbReference type="NCBI Taxonomy" id="521158"/>
    <lineage>
        <taxon>Bacteria</taxon>
        <taxon>Thermotogati</taxon>
        <taxon>Deinococcota</taxon>
        <taxon>Deinococci</taxon>
        <taxon>Deinococcales</taxon>
        <taxon>Deinococcaceae</taxon>
        <taxon>Deinobacterium</taxon>
    </lineage>
</organism>
<dbReference type="SUPFAM" id="SSF55811">
    <property type="entry name" value="Nudix"/>
    <property type="match status" value="1"/>
</dbReference>
<comment type="similarity">
    <text evidence="3">Belongs to the Nudix hydrolase family.</text>
</comment>
<dbReference type="Gene3D" id="3.90.79.10">
    <property type="entry name" value="Nucleoside Triphosphate Pyrophosphohydrolase"/>
    <property type="match status" value="1"/>
</dbReference>
<dbReference type="PRINTS" id="PR00502">
    <property type="entry name" value="NUDIXFAMILY"/>
</dbReference>
<dbReference type="InterPro" id="IPR020084">
    <property type="entry name" value="NUDIX_hydrolase_CS"/>
</dbReference>
<gene>
    <name evidence="5" type="ORF">HNR42_003250</name>
</gene>
<dbReference type="EMBL" id="JACHHG010000015">
    <property type="protein sequence ID" value="MBB6099792.1"/>
    <property type="molecule type" value="Genomic_DNA"/>
</dbReference>
<dbReference type="PROSITE" id="PS51462">
    <property type="entry name" value="NUDIX"/>
    <property type="match status" value="1"/>
</dbReference>
<dbReference type="PANTHER" id="PTHR43046">
    <property type="entry name" value="GDP-MANNOSE MANNOSYL HYDROLASE"/>
    <property type="match status" value="1"/>
</dbReference>
<accession>A0A841I7E4</accession>
<dbReference type="PANTHER" id="PTHR43046:SF14">
    <property type="entry name" value="MUTT_NUDIX FAMILY PROTEIN"/>
    <property type="match status" value="1"/>
</dbReference>
<keyword evidence="6" id="KW-1185">Reference proteome</keyword>
<evidence type="ECO:0000256" key="3">
    <source>
        <dbReference type="RuleBase" id="RU003476"/>
    </source>
</evidence>
<dbReference type="PROSITE" id="PS00893">
    <property type="entry name" value="NUDIX_BOX"/>
    <property type="match status" value="1"/>
</dbReference>
<dbReference type="Proteomes" id="UP000569951">
    <property type="component" value="Unassembled WGS sequence"/>
</dbReference>
<evidence type="ECO:0000259" key="4">
    <source>
        <dbReference type="PROSITE" id="PS51462"/>
    </source>
</evidence>
<evidence type="ECO:0000256" key="2">
    <source>
        <dbReference type="ARBA" id="ARBA00022801"/>
    </source>
</evidence>
<protein>
    <submittedName>
        <fullName evidence="5">8-oxo-dGTP pyrophosphatase MutT (NUDIX family)</fullName>
    </submittedName>
</protein>
<reference evidence="5 6" key="1">
    <citation type="submission" date="2020-08" db="EMBL/GenBank/DDBJ databases">
        <title>Genomic Encyclopedia of Type Strains, Phase IV (KMG-IV): sequencing the most valuable type-strain genomes for metagenomic binning, comparative biology and taxonomic classification.</title>
        <authorList>
            <person name="Goeker M."/>
        </authorList>
    </citation>
    <scope>NUCLEOTIDE SEQUENCE [LARGE SCALE GENOMIC DNA]</scope>
    <source>
        <strain evidence="5 6">DSM 21458</strain>
    </source>
</reference>
<comment type="caution">
    <text evidence="5">The sequence shown here is derived from an EMBL/GenBank/DDBJ whole genome shotgun (WGS) entry which is preliminary data.</text>
</comment>
<feature type="domain" description="Nudix hydrolase" evidence="4">
    <location>
        <begin position="11"/>
        <end position="145"/>
    </location>
</feature>
<dbReference type="GO" id="GO:0016787">
    <property type="term" value="F:hydrolase activity"/>
    <property type="evidence" value="ECO:0007669"/>
    <property type="project" value="UniProtKB-KW"/>
</dbReference>